<dbReference type="PROSITE" id="PS51257">
    <property type="entry name" value="PROKAR_LIPOPROTEIN"/>
    <property type="match status" value="1"/>
</dbReference>
<dbReference type="SUPFAM" id="SSF48452">
    <property type="entry name" value="TPR-like"/>
    <property type="match status" value="2"/>
</dbReference>
<dbReference type="RefSeq" id="WP_250428317.1">
    <property type="nucleotide sequence ID" value="NZ_JALPRR010000001.1"/>
</dbReference>
<dbReference type="InterPro" id="IPR019734">
    <property type="entry name" value="TPR_rpt"/>
</dbReference>
<protein>
    <submittedName>
        <fullName evidence="7">Tetratricopeptide repeat protein</fullName>
    </submittedName>
</protein>
<dbReference type="PANTHER" id="PTHR46630">
    <property type="entry name" value="TETRATRICOPEPTIDE REPEAT PROTEIN 29"/>
    <property type="match status" value="1"/>
</dbReference>
<dbReference type="SMART" id="SM00028">
    <property type="entry name" value="TPR"/>
    <property type="match status" value="3"/>
</dbReference>
<keyword evidence="8" id="KW-1185">Reference proteome</keyword>
<keyword evidence="2" id="KW-0963">Cytoplasm</keyword>
<dbReference type="PANTHER" id="PTHR46630:SF1">
    <property type="entry name" value="TETRATRICOPEPTIDE REPEAT PROTEIN 29"/>
    <property type="match status" value="1"/>
</dbReference>
<dbReference type="Proteomes" id="UP001597374">
    <property type="component" value="Unassembled WGS sequence"/>
</dbReference>
<keyword evidence="3" id="KW-0677">Repeat</keyword>
<dbReference type="InterPro" id="IPR051476">
    <property type="entry name" value="Bac_ResReg_Asp_Phosphatase"/>
</dbReference>
<sequence>MMRSFYFLCFIWVFLGCNSVGEETPDEEWEEKTELYRRHTANEEYNKALPIAIELVQIAEKKFPQSFSLADAYNRLGLVYLNTKQYREAESYLKKSLALAKKLNSPSAAIHQNLALVYQETNRESLALDSIKEALRSYTAEPEVDSSSMYQAKVILVELLTTQQDYEQATEQLKEIAEYGLSSGDSSLIMTATSAYVWLNLHLGQYETAIQGAEKLLSYYKRNNDKQRYTNALSSIGGAYFGKQDYEKAIEYFKKSAEYKLTYFNDSAYIAVQLKNIALAHEKNNDSTTAQYYYKLYNRLRR</sequence>
<evidence type="ECO:0000256" key="1">
    <source>
        <dbReference type="ARBA" id="ARBA00004496"/>
    </source>
</evidence>
<name>A0ABW5CXG8_9BACT</name>
<evidence type="ECO:0000256" key="4">
    <source>
        <dbReference type="ARBA" id="ARBA00022803"/>
    </source>
</evidence>
<dbReference type="Pfam" id="PF13181">
    <property type="entry name" value="TPR_8"/>
    <property type="match status" value="1"/>
</dbReference>
<dbReference type="Gene3D" id="1.25.40.10">
    <property type="entry name" value="Tetratricopeptide repeat domain"/>
    <property type="match status" value="2"/>
</dbReference>
<comment type="subcellular location">
    <subcellularLocation>
        <location evidence="1">Cytoplasm</location>
    </subcellularLocation>
</comment>
<dbReference type="PROSITE" id="PS50005">
    <property type="entry name" value="TPR"/>
    <property type="match status" value="2"/>
</dbReference>
<keyword evidence="4 6" id="KW-0802">TPR repeat</keyword>
<comment type="similarity">
    <text evidence="5">Belongs to the Rap family.</text>
</comment>
<accession>A0ABW5CXG8</accession>
<gene>
    <name evidence="7" type="ORF">ACFSKP_09710</name>
</gene>
<comment type="caution">
    <text evidence="7">The sequence shown here is derived from an EMBL/GenBank/DDBJ whole genome shotgun (WGS) entry which is preliminary data.</text>
</comment>
<evidence type="ECO:0000313" key="8">
    <source>
        <dbReference type="Proteomes" id="UP001597374"/>
    </source>
</evidence>
<reference evidence="8" key="1">
    <citation type="journal article" date="2019" name="Int. J. Syst. Evol. Microbiol.">
        <title>The Global Catalogue of Microorganisms (GCM) 10K type strain sequencing project: providing services to taxonomists for standard genome sequencing and annotation.</title>
        <authorList>
            <consortium name="The Broad Institute Genomics Platform"/>
            <consortium name="The Broad Institute Genome Sequencing Center for Infectious Disease"/>
            <person name="Wu L."/>
            <person name="Ma J."/>
        </authorList>
    </citation>
    <scope>NUCLEOTIDE SEQUENCE [LARGE SCALE GENOMIC DNA]</scope>
    <source>
        <strain evidence="8">CGMCC 4.1782</strain>
    </source>
</reference>
<evidence type="ECO:0000313" key="7">
    <source>
        <dbReference type="EMBL" id="MFD2246529.1"/>
    </source>
</evidence>
<feature type="repeat" description="TPR" evidence="6">
    <location>
        <begin position="70"/>
        <end position="103"/>
    </location>
</feature>
<dbReference type="InterPro" id="IPR011990">
    <property type="entry name" value="TPR-like_helical_dom_sf"/>
</dbReference>
<dbReference type="Pfam" id="PF13424">
    <property type="entry name" value="TPR_12"/>
    <property type="match status" value="1"/>
</dbReference>
<evidence type="ECO:0000256" key="5">
    <source>
        <dbReference type="ARBA" id="ARBA00038253"/>
    </source>
</evidence>
<evidence type="ECO:0000256" key="2">
    <source>
        <dbReference type="ARBA" id="ARBA00022490"/>
    </source>
</evidence>
<feature type="repeat" description="TPR" evidence="6">
    <location>
        <begin position="230"/>
        <end position="263"/>
    </location>
</feature>
<organism evidence="7 8">
    <name type="scientific">Pontibacter ruber</name>
    <dbReference type="NCBI Taxonomy" id="1343895"/>
    <lineage>
        <taxon>Bacteria</taxon>
        <taxon>Pseudomonadati</taxon>
        <taxon>Bacteroidota</taxon>
        <taxon>Cytophagia</taxon>
        <taxon>Cytophagales</taxon>
        <taxon>Hymenobacteraceae</taxon>
        <taxon>Pontibacter</taxon>
    </lineage>
</organism>
<proteinExistence type="inferred from homology"/>
<evidence type="ECO:0000256" key="3">
    <source>
        <dbReference type="ARBA" id="ARBA00022737"/>
    </source>
</evidence>
<evidence type="ECO:0000256" key="6">
    <source>
        <dbReference type="PROSITE-ProRule" id="PRU00339"/>
    </source>
</evidence>
<dbReference type="EMBL" id="JBHUIM010000001">
    <property type="protein sequence ID" value="MFD2246529.1"/>
    <property type="molecule type" value="Genomic_DNA"/>
</dbReference>